<feature type="compositionally biased region" description="Low complexity" evidence="1">
    <location>
        <begin position="816"/>
        <end position="878"/>
    </location>
</feature>
<dbReference type="InterPro" id="IPR011989">
    <property type="entry name" value="ARM-like"/>
</dbReference>
<dbReference type="PANTHER" id="PTHR36029">
    <property type="entry name" value="TSET COMPLEX MEMBER TSTA"/>
    <property type="match status" value="1"/>
</dbReference>
<dbReference type="EMBL" id="GL883010">
    <property type="protein sequence ID" value="EGG21166.1"/>
    <property type="molecule type" value="Genomic_DNA"/>
</dbReference>
<dbReference type="Gene3D" id="1.25.10.10">
    <property type="entry name" value="Leucine-rich Repeat Variant"/>
    <property type="match status" value="1"/>
</dbReference>
<dbReference type="InterPro" id="IPR016024">
    <property type="entry name" value="ARM-type_fold"/>
</dbReference>
<dbReference type="PANTHER" id="PTHR36029:SF1">
    <property type="entry name" value="PROTEIN TPLATE"/>
    <property type="match status" value="1"/>
</dbReference>
<sequence length="1110" mass="123187">MIGNTSSSKNNSLSLAISILVKDLNSDDVEVVISILKTLPHISPILTELLMMGNADFGPLVRHQNQSIRRSALDTLATLLFYRKAVLQQYKSFVTTGWELVIDRILDEQQPAVYLSAFNAVSMLFSEITRSVSHSDEFDNGVGRRQQLGIYGDFVCARLVDHFDLLLQRSDHIDLNNRHVAVNTLTYLADTISRAAGVPYWPATDAPKLSQKHKHLTTPQNIVSILVEHFMQLLGVANDALVFAVGKAILNLLLTQHNQHNDTWINPVLTAFVGLLRREGVTLNPLPILLSVMCVLPMLTDDLLLTTLCKIFPSIRSISDSNQRVSYLIRTFELLIERNVATSGKSNLIGPLMQDAYLVLAFQDDTSSFREEVVVSMIASHHNILSKYQQPQTPSSQVNSNNGKINATNLYYLHQIALNISEVCLKCVIWPGERISAIEYCLRFVDWLCRVTLQQQQQQQQNSGAESTTNVESSHSQKLLSLLRTDLLDFIAMIPSDYICLQSIFLVCQHLLKYPSNNKVYEQSDTSLIVNILRRRFLFLDNQPKLMQYNGSVRDMVMGVSQYGRAHPAQLHPMSGFWLGSLECLFLLGANVSSAETLVGRALDDMLTTYASNKAVVSRARFIKNALQGFVASPTLATLAGVDFSYCIPIEMLDSASSLRSATDIFAYECKKAITGLAGVHYGASVRDRPCRDITLVSGYCDPVWIEVSHTAHPTLHTISLSVTVTNVINFAIKNLVVLVGLAGHLEFPHPQTHSKHSIPKLLPEKCYTFELPLSVTGIDLNYVTFSVTYTHPSGMVELDQGITHKQSAQIGGLAPSSNQPQQLSQSSSTSTTTSTLSSSSSNQPSPSTTPSSSQIAITSSSSSQSSPSSSSTQTATSPSAANYASSAASSNLSSSTAPTLSPMVPIETRCTDYVFDWNQFLIPFKYNKHQFLQQWPRYEASLIIDVIFEGQNLDAQLINTCLLSYPLHNVHSTYFDDSNFQFAFSSSTWFNDQFCFILSGVNKIVDGERKEIQGRFEFRSSNSAVLTSFQNIIDLWLQKLPRTTDNFLARLQSPGEISLFSDTNIPQQPSTATSTSSTNELNLLNQWKEKKLSNTETKSTLLSIDQEFY</sequence>
<dbReference type="KEGG" id="dfa:DFA_01041"/>
<name>F4PQJ9_CACFS</name>
<feature type="region of interest" description="Disordered" evidence="1">
    <location>
        <begin position="808"/>
        <end position="878"/>
    </location>
</feature>
<dbReference type="GeneID" id="14874012"/>
<dbReference type="OMA" id="WEIVCTG"/>
<dbReference type="RefSeq" id="XP_004359016.1">
    <property type="nucleotide sequence ID" value="XM_004358959.1"/>
</dbReference>
<gene>
    <name evidence="2" type="ORF">DFA_01041</name>
</gene>
<dbReference type="Proteomes" id="UP000007797">
    <property type="component" value="Unassembled WGS sequence"/>
</dbReference>
<dbReference type="OrthoDB" id="2018252at2759"/>
<evidence type="ECO:0000256" key="1">
    <source>
        <dbReference type="SAM" id="MobiDB-lite"/>
    </source>
</evidence>
<dbReference type="InterPro" id="IPR037501">
    <property type="entry name" value="TPLATE"/>
</dbReference>
<protein>
    <submittedName>
        <fullName evidence="2">Armadillo-like helical domain-containing protein</fullName>
    </submittedName>
</protein>
<proteinExistence type="predicted"/>
<dbReference type="AlphaFoldDB" id="F4PQJ9"/>
<reference evidence="3" key="1">
    <citation type="journal article" date="2011" name="Genome Res.">
        <title>Phylogeny-wide analysis of social amoeba genomes highlights ancient origins for complex intercellular communication.</title>
        <authorList>
            <person name="Heidel A.J."/>
            <person name="Lawal H.M."/>
            <person name="Felder M."/>
            <person name="Schilde C."/>
            <person name="Helps N.R."/>
            <person name="Tunggal B."/>
            <person name="Rivero F."/>
            <person name="John U."/>
            <person name="Schleicher M."/>
            <person name="Eichinger L."/>
            <person name="Platzer M."/>
            <person name="Noegel A.A."/>
            <person name="Schaap P."/>
            <person name="Gloeckner G."/>
        </authorList>
    </citation>
    <scope>NUCLEOTIDE SEQUENCE [LARGE SCALE GENOMIC DNA]</scope>
    <source>
        <strain evidence="3">SH3</strain>
    </source>
</reference>
<evidence type="ECO:0000313" key="3">
    <source>
        <dbReference type="Proteomes" id="UP000007797"/>
    </source>
</evidence>
<accession>F4PQJ9</accession>
<evidence type="ECO:0000313" key="2">
    <source>
        <dbReference type="EMBL" id="EGG21166.1"/>
    </source>
</evidence>
<dbReference type="SUPFAM" id="SSF48371">
    <property type="entry name" value="ARM repeat"/>
    <property type="match status" value="1"/>
</dbReference>
<dbReference type="GO" id="GO:0006897">
    <property type="term" value="P:endocytosis"/>
    <property type="evidence" value="ECO:0007669"/>
    <property type="project" value="InterPro"/>
</dbReference>
<keyword evidence="3" id="KW-1185">Reference proteome</keyword>
<organism evidence="2 3">
    <name type="scientific">Cavenderia fasciculata</name>
    <name type="common">Slime mold</name>
    <name type="synonym">Dictyostelium fasciculatum</name>
    <dbReference type="NCBI Taxonomy" id="261658"/>
    <lineage>
        <taxon>Eukaryota</taxon>
        <taxon>Amoebozoa</taxon>
        <taxon>Evosea</taxon>
        <taxon>Eumycetozoa</taxon>
        <taxon>Dictyostelia</taxon>
        <taxon>Acytosteliales</taxon>
        <taxon>Cavenderiaceae</taxon>
        <taxon>Cavenderia</taxon>
    </lineage>
</organism>